<sequence>MSAERDEAAAGAELRRVLDGGLLPGGAAWPGMEALPGTPRRAAVLVPIVPGPAPFVLLTRRAAALRHHPGQVGFPGGRPEPEDGTPERTALREAREEIGLDPATVRLLGRLPDQPTRGSGFSIVPVVGILSPEARWSPSASEVAAIFPLLLSVLTDPAAPRRIAEGLRRGSWLWPHPEHEIWGATAAILMRLSLVLRGEPAAP</sequence>
<name>A0ABT1W2T7_9PROT</name>
<dbReference type="InterPro" id="IPR015797">
    <property type="entry name" value="NUDIX_hydrolase-like_dom_sf"/>
</dbReference>
<gene>
    <name evidence="9" type="ORF">NFI88_15860</name>
</gene>
<feature type="domain" description="Nudix hydrolase" evidence="8">
    <location>
        <begin position="39"/>
        <end position="171"/>
    </location>
</feature>
<reference evidence="9 10" key="1">
    <citation type="submission" date="2022-06" db="EMBL/GenBank/DDBJ databases">
        <title>Rhizosaccharibacter gen. nov. sp. nov. KSS12, endophytic bacteria isolated from sugarcane.</title>
        <authorList>
            <person name="Pitiwittayakul N."/>
        </authorList>
    </citation>
    <scope>NUCLEOTIDE SEQUENCE [LARGE SCALE GENOMIC DNA]</scope>
    <source>
        <strain evidence="9 10">KSS12</strain>
    </source>
</reference>
<dbReference type="NCBIfam" id="NF007980">
    <property type="entry name" value="PRK10707.1"/>
    <property type="match status" value="1"/>
</dbReference>
<dbReference type="PROSITE" id="PS51462">
    <property type="entry name" value="NUDIX"/>
    <property type="match status" value="1"/>
</dbReference>
<accession>A0ABT1W2T7</accession>
<protein>
    <submittedName>
        <fullName evidence="9">CoA pyrophosphatase</fullName>
    </submittedName>
</protein>
<evidence type="ECO:0000256" key="2">
    <source>
        <dbReference type="ARBA" id="ARBA00001946"/>
    </source>
</evidence>
<evidence type="ECO:0000256" key="3">
    <source>
        <dbReference type="ARBA" id="ARBA00006506"/>
    </source>
</evidence>
<evidence type="ECO:0000256" key="1">
    <source>
        <dbReference type="ARBA" id="ARBA00001936"/>
    </source>
</evidence>
<keyword evidence="10" id="KW-1185">Reference proteome</keyword>
<proteinExistence type="inferred from homology"/>
<dbReference type="RefSeq" id="WP_422921059.1">
    <property type="nucleotide sequence ID" value="NZ_JAMZEJ010000010.1"/>
</dbReference>
<organism evidence="9 10">
    <name type="scientific">Rhizosaccharibacter radicis</name>
    <dbReference type="NCBI Taxonomy" id="2782605"/>
    <lineage>
        <taxon>Bacteria</taxon>
        <taxon>Pseudomonadati</taxon>
        <taxon>Pseudomonadota</taxon>
        <taxon>Alphaproteobacteria</taxon>
        <taxon>Acetobacterales</taxon>
        <taxon>Acetobacteraceae</taxon>
        <taxon>Rhizosaccharibacter</taxon>
    </lineage>
</organism>
<keyword evidence="6" id="KW-0460">Magnesium</keyword>
<keyword evidence="5" id="KW-0378">Hydrolase</keyword>
<dbReference type="PANTHER" id="PTHR12992:SF11">
    <property type="entry name" value="MITOCHONDRIAL COENZYME A DIPHOSPHATASE NUDT8"/>
    <property type="match status" value="1"/>
</dbReference>
<evidence type="ECO:0000256" key="6">
    <source>
        <dbReference type="ARBA" id="ARBA00022842"/>
    </source>
</evidence>
<keyword evidence="4" id="KW-0479">Metal-binding</keyword>
<dbReference type="CDD" id="cd03426">
    <property type="entry name" value="NUDIX_CoAse_Nudt7"/>
    <property type="match status" value="1"/>
</dbReference>
<comment type="similarity">
    <text evidence="3">Belongs to the Nudix hydrolase family. PCD1 subfamily.</text>
</comment>
<dbReference type="InterPro" id="IPR000059">
    <property type="entry name" value="NUDIX_hydrolase_NudL_CS"/>
</dbReference>
<dbReference type="SUPFAM" id="SSF55811">
    <property type="entry name" value="Nudix"/>
    <property type="match status" value="1"/>
</dbReference>
<dbReference type="InterPro" id="IPR045121">
    <property type="entry name" value="CoAse"/>
</dbReference>
<dbReference type="PROSITE" id="PS01293">
    <property type="entry name" value="NUDIX_COA"/>
    <property type="match status" value="1"/>
</dbReference>
<evidence type="ECO:0000313" key="9">
    <source>
        <dbReference type="EMBL" id="MCQ8242309.1"/>
    </source>
</evidence>
<dbReference type="PANTHER" id="PTHR12992">
    <property type="entry name" value="NUDIX HYDROLASE"/>
    <property type="match status" value="1"/>
</dbReference>
<comment type="caution">
    <text evidence="9">The sequence shown here is derived from an EMBL/GenBank/DDBJ whole genome shotgun (WGS) entry which is preliminary data.</text>
</comment>
<dbReference type="Pfam" id="PF00293">
    <property type="entry name" value="NUDIX"/>
    <property type="match status" value="1"/>
</dbReference>
<dbReference type="Gene3D" id="3.90.79.10">
    <property type="entry name" value="Nucleoside Triphosphate Pyrophosphohydrolase"/>
    <property type="match status" value="1"/>
</dbReference>
<evidence type="ECO:0000256" key="4">
    <source>
        <dbReference type="ARBA" id="ARBA00022723"/>
    </source>
</evidence>
<comment type="cofactor">
    <cofactor evidence="1">
        <name>Mn(2+)</name>
        <dbReference type="ChEBI" id="CHEBI:29035"/>
    </cofactor>
</comment>
<dbReference type="EMBL" id="JAMZEJ010000010">
    <property type="protein sequence ID" value="MCQ8242309.1"/>
    <property type="molecule type" value="Genomic_DNA"/>
</dbReference>
<evidence type="ECO:0000259" key="8">
    <source>
        <dbReference type="PROSITE" id="PS51462"/>
    </source>
</evidence>
<comment type="cofactor">
    <cofactor evidence="2">
        <name>Mg(2+)</name>
        <dbReference type="ChEBI" id="CHEBI:18420"/>
    </cofactor>
</comment>
<dbReference type="InterPro" id="IPR000086">
    <property type="entry name" value="NUDIX_hydrolase_dom"/>
</dbReference>
<keyword evidence="7" id="KW-0464">Manganese</keyword>
<evidence type="ECO:0000256" key="5">
    <source>
        <dbReference type="ARBA" id="ARBA00022801"/>
    </source>
</evidence>
<dbReference type="Proteomes" id="UP001524547">
    <property type="component" value="Unassembled WGS sequence"/>
</dbReference>
<evidence type="ECO:0000256" key="7">
    <source>
        <dbReference type="ARBA" id="ARBA00023211"/>
    </source>
</evidence>
<evidence type="ECO:0000313" key="10">
    <source>
        <dbReference type="Proteomes" id="UP001524547"/>
    </source>
</evidence>